<organism evidence="1 2">
    <name type="scientific">Paeniglutamicibacter kerguelensis</name>
    <dbReference type="NCBI Taxonomy" id="254788"/>
    <lineage>
        <taxon>Bacteria</taxon>
        <taxon>Bacillati</taxon>
        <taxon>Actinomycetota</taxon>
        <taxon>Actinomycetes</taxon>
        <taxon>Micrococcales</taxon>
        <taxon>Micrococcaceae</taxon>
        <taxon>Paeniglutamicibacter</taxon>
    </lineage>
</organism>
<comment type="caution">
    <text evidence="1">The sequence shown here is derived from an EMBL/GenBank/DDBJ whole genome shotgun (WGS) entry which is preliminary data.</text>
</comment>
<dbReference type="Pfam" id="PF06108">
    <property type="entry name" value="DUF952"/>
    <property type="match status" value="1"/>
</dbReference>
<evidence type="ECO:0000313" key="2">
    <source>
        <dbReference type="Proteomes" id="UP001296993"/>
    </source>
</evidence>
<proteinExistence type="predicted"/>
<reference evidence="1 2" key="1">
    <citation type="submission" date="2021-03" db="EMBL/GenBank/DDBJ databases">
        <title>Sequencing the genomes of 1000 actinobacteria strains.</title>
        <authorList>
            <person name="Klenk H.-P."/>
        </authorList>
    </citation>
    <scope>NUCLEOTIDE SEQUENCE [LARGE SCALE GENOMIC DNA]</scope>
    <source>
        <strain evidence="1 2">DSM 15797</strain>
    </source>
</reference>
<evidence type="ECO:0000313" key="1">
    <source>
        <dbReference type="EMBL" id="MBP2385216.1"/>
    </source>
</evidence>
<dbReference type="SUPFAM" id="SSF56399">
    <property type="entry name" value="ADP-ribosylation"/>
    <property type="match status" value="1"/>
</dbReference>
<keyword evidence="2" id="KW-1185">Reference proteome</keyword>
<dbReference type="RefSeq" id="WP_209995997.1">
    <property type="nucleotide sequence ID" value="NZ_BAAAJY010000012.1"/>
</dbReference>
<accession>A0ABS4XA20</accession>
<protein>
    <submittedName>
        <fullName evidence="1">Uncharacterized protein (DUF952 family)</fullName>
    </submittedName>
</protein>
<name>A0ABS4XA20_9MICC</name>
<dbReference type="EMBL" id="JAGIOF010000001">
    <property type="protein sequence ID" value="MBP2385216.1"/>
    <property type="molecule type" value="Genomic_DNA"/>
</dbReference>
<dbReference type="Proteomes" id="UP001296993">
    <property type="component" value="Unassembled WGS sequence"/>
</dbReference>
<gene>
    <name evidence="1" type="ORF">JOF47_000727</name>
</gene>
<dbReference type="Gene3D" id="3.20.170.20">
    <property type="entry name" value="Protein of unknown function DUF952"/>
    <property type="match status" value="1"/>
</dbReference>
<dbReference type="InterPro" id="IPR009297">
    <property type="entry name" value="DUF952"/>
</dbReference>
<sequence length="116" mass="12649">MTRILHLAETEHWLQAKKSGVYSRSTRGASLEDVGFIHCSSQEQLPVVAGFIYADYPGQLVVLELDGPAIEAAGIEIRHEDGGDGELYPHVYGPLKREWVKAAHPARMVNGALVVG</sequence>